<feature type="region of interest" description="Disordered" evidence="1">
    <location>
        <begin position="346"/>
        <end position="388"/>
    </location>
</feature>
<dbReference type="EMBL" id="JAFHLR010000035">
    <property type="protein sequence ID" value="KAG5466083.1"/>
    <property type="molecule type" value="Genomic_DNA"/>
</dbReference>
<comment type="caution">
    <text evidence="3">The sequence shown here is derived from an EMBL/GenBank/DDBJ whole genome shotgun (WGS) entry which is preliminary data.</text>
</comment>
<dbReference type="Pfam" id="PF00339">
    <property type="entry name" value="Arrestin_N"/>
    <property type="match status" value="1"/>
</dbReference>
<feature type="domain" description="Arrestin-like N-terminal" evidence="2">
    <location>
        <begin position="195"/>
        <end position="235"/>
    </location>
</feature>
<dbReference type="Gene3D" id="2.60.40.640">
    <property type="match status" value="1"/>
</dbReference>
<evidence type="ECO:0000313" key="3">
    <source>
        <dbReference type="EMBL" id="KAG5466083.1"/>
    </source>
</evidence>
<dbReference type="AlphaFoldDB" id="A0A836GLM8"/>
<keyword evidence="4" id="KW-1185">Reference proteome</keyword>
<name>A0A836GLM8_9TRYP</name>
<reference evidence="4" key="1">
    <citation type="journal article" date="2021" name="Microbiol. Resour. Announc.">
        <title>LGAAP: Leishmaniinae Genome Assembly and Annotation Pipeline.</title>
        <authorList>
            <person name="Almutairi H."/>
            <person name="Urbaniak M.D."/>
            <person name="Bates M.D."/>
            <person name="Jariyapan N."/>
            <person name="Kwakye-Nuako G."/>
            <person name="Thomaz-Soccol V."/>
            <person name="Al-Salem W.S."/>
            <person name="Dillon R.J."/>
            <person name="Bates P.A."/>
            <person name="Gatherer D."/>
        </authorList>
    </citation>
    <scope>NUCLEOTIDE SEQUENCE [LARGE SCALE GENOMIC DNA]</scope>
</reference>
<protein>
    <recommendedName>
        <fullName evidence="2">Arrestin-like N-terminal domain-containing protein</fullName>
    </recommendedName>
</protein>
<reference evidence="4" key="2">
    <citation type="journal article" date="2021" name="Sci. Data">
        <title>Chromosome-scale genome sequencing, assembly and annotation of six genomes from subfamily Leishmaniinae.</title>
        <authorList>
            <person name="Almutairi H."/>
            <person name="Urbaniak M.D."/>
            <person name="Bates M.D."/>
            <person name="Jariyapan N."/>
            <person name="Kwakye-Nuako G."/>
            <person name="Thomaz Soccol V."/>
            <person name="Al-Salem W.S."/>
            <person name="Dillon R.J."/>
            <person name="Bates P.A."/>
            <person name="Gatherer D."/>
        </authorList>
    </citation>
    <scope>NUCLEOTIDE SEQUENCE [LARGE SCALE GENOMIC DNA]</scope>
</reference>
<organism evidence="3 4">
    <name type="scientific">Leishmania orientalis</name>
    <dbReference type="NCBI Taxonomy" id="2249476"/>
    <lineage>
        <taxon>Eukaryota</taxon>
        <taxon>Discoba</taxon>
        <taxon>Euglenozoa</taxon>
        <taxon>Kinetoplastea</taxon>
        <taxon>Metakinetoplastina</taxon>
        <taxon>Trypanosomatida</taxon>
        <taxon>Trypanosomatidae</taxon>
        <taxon>Leishmaniinae</taxon>
        <taxon>Leishmania</taxon>
    </lineage>
</organism>
<evidence type="ECO:0000259" key="2">
    <source>
        <dbReference type="Pfam" id="PF00339"/>
    </source>
</evidence>
<dbReference type="InterPro" id="IPR014752">
    <property type="entry name" value="Arrestin-like_C"/>
</dbReference>
<dbReference type="RefSeq" id="XP_067058973.1">
    <property type="nucleotide sequence ID" value="XM_067203282.1"/>
</dbReference>
<proteinExistence type="predicted"/>
<gene>
    <name evidence="3" type="ORF">LSCM4_01223</name>
</gene>
<dbReference type="GO" id="GO:0005737">
    <property type="term" value="C:cytoplasm"/>
    <property type="evidence" value="ECO:0007669"/>
    <property type="project" value="TreeGrafter"/>
</dbReference>
<dbReference type="GeneID" id="92357216"/>
<dbReference type="KEGG" id="loi:92357216"/>
<evidence type="ECO:0000313" key="4">
    <source>
        <dbReference type="Proteomes" id="UP000674143"/>
    </source>
</evidence>
<dbReference type="GO" id="GO:0015031">
    <property type="term" value="P:protein transport"/>
    <property type="evidence" value="ECO:0007669"/>
    <property type="project" value="TreeGrafter"/>
</dbReference>
<dbReference type="InterPro" id="IPR050357">
    <property type="entry name" value="Arrestin_domain-protein"/>
</dbReference>
<evidence type="ECO:0000256" key="1">
    <source>
        <dbReference type="SAM" id="MobiDB-lite"/>
    </source>
</evidence>
<dbReference type="Proteomes" id="UP000674143">
    <property type="component" value="Unassembled WGS sequence"/>
</dbReference>
<dbReference type="InterPro" id="IPR011021">
    <property type="entry name" value="Arrestin-like_N"/>
</dbReference>
<sequence>MPSSRGVSLSVCVAKGEVAPGGTLHGEVEVKVDSSHKNGIVYEAIRLVFLAVEKSCVWDDQSEFDALLNEYTSSRVYLDRHVTLSGLKTTTEDAETAAQVREEMLFLQHSATPYAAVAPTKPKRDAYRHYTREELLYSDIRMAAMTTRTTGGAAAPDSNDNNGVEHQEPVLSINRSRPPVGTAGGRAAEVEFPVLMPGTHRFPFMFRLPPWLPPSFYYSFVGAKGQLQYSASATMLFPGNGAGSWWFKVRKDMSGATRDAGKAFNRAAGAAAPSCAVDRGLLARGRSEEAGIDVDDGVVDERTNRRLTSIPFCGPSDLRAAVHFDVLSVIPRRQLVAEYYQIDTHNLHQRPTNTPQEVGNPGHRKSKRKAATGPQGRSERSNSTGVVKPSSLAAGLLERHEDMHFALSTLHQTFRCGWLGNMCCLQSQNALEAEVLVVGARTVLLADDVGASQALGVRPPTTLGYPQLGGSALHVPGIVPSPDLAVAAPNAPWPVGGITLRVGVRNHCPTHTVKCVRVELKAMVEIFKSLKTPHTFPGISYSRFDYTIPIPPGNQALFDVRLGLPPRFRRHETDSESLLPPPGVRTANMTCNAFLKVSFPGMYTYVEEEETKSVVIVAETVDLNDEVLELPVRYS</sequence>
<accession>A0A836GLM8</accession>
<dbReference type="PANTHER" id="PTHR11188:SF17">
    <property type="entry name" value="FI21816P1"/>
    <property type="match status" value="1"/>
</dbReference>
<dbReference type="PANTHER" id="PTHR11188">
    <property type="entry name" value="ARRESTIN DOMAIN CONTAINING PROTEIN"/>
    <property type="match status" value="1"/>
</dbReference>